<evidence type="ECO:0000313" key="3">
    <source>
        <dbReference type="Proteomes" id="UP001180481"/>
    </source>
</evidence>
<feature type="domain" description="Nucleotidyl transferase" evidence="1">
    <location>
        <begin position="11"/>
        <end position="161"/>
    </location>
</feature>
<keyword evidence="3" id="KW-1185">Reference proteome</keyword>
<dbReference type="EMBL" id="CP133721">
    <property type="protein sequence ID" value="WMW77492.1"/>
    <property type="molecule type" value="Genomic_DNA"/>
</dbReference>
<reference evidence="2" key="1">
    <citation type="submission" date="2023-09" db="EMBL/GenBank/DDBJ databases">
        <title>Flavobacterium sp. 20NA77.7 isolated from freshwater.</title>
        <authorList>
            <person name="Le V."/>
            <person name="Ko S.-R."/>
            <person name="Ahn C.-Y."/>
            <person name="Oh H.-M."/>
        </authorList>
    </citation>
    <scope>NUCLEOTIDE SEQUENCE</scope>
    <source>
        <strain evidence="2">20NA77.7</strain>
    </source>
</reference>
<dbReference type="InterPro" id="IPR005835">
    <property type="entry name" value="NTP_transferase_dom"/>
</dbReference>
<protein>
    <submittedName>
        <fullName evidence="2">Sugar phosphate nucleotidyltransferase</fullName>
    </submittedName>
</protein>
<name>A0ABY9R8B1_9FLAO</name>
<evidence type="ECO:0000313" key="2">
    <source>
        <dbReference type="EMBL" id="WMW77492.1"/>
    </source>
</evidence>
<accession>A0ABY9R8B1</accession>
<dbReference type="RefSeq" id="WP_309531842.1">
    <property type="nucleotide sequence ID" value="NZ_CP133721.1"/>
</dbReference>
<dbReference type="SUPFAM" id="SSF53448">
    <property type="entry name" value="Nucleotide-diphospho-sugar transferases"/>
    <property type="match status" value="1"/>
</dbReference>
<proteinExistence type="predicted"/>
<dbReference type="Pfam" id="PF00483">
    <property type="entry name" value="NTP_transferase"/>
    <property type="match status" value="1"/>
</dbReference>
<dbReference type="Gene3D" id="3.90.550.10">
    <property type="entry name" value="Spore Coat Polysaccharide Biosynthesis Protein SpsA, Chain A"/>
    <property type="match status" value="1"/>
</dbReference>
<evidence type="ECO:0000259" key="1">
    <source>
        <dbReference type="Pfam" id="PF00483"/>
    </source>
</evidence>
<gene>
    <name evidence="2" type="ORF">RF683_08340</name>
</gene>
<dbReference type="Proteomes" id="UP001180481">
    <property type="component" value="Chromosome"/>
</dbReference>
<sequence>MGHFSSTKTLLIMAGGLGSRYQGLKQVDGITANDETILEFSIFDALEAGFTKIVVVINSHLPVSYLTRLEKIASQRKFELHLVLQTIEKFVPKEFYKLLQDRQKPWGTAHAILCAKACIQEPFVVLNADDYYGKQAFVEMVKWIDDDQIQPNQFAMVAYPIAVTLSENGSVSRGICSLNAAGYLHKVIEKTKILREDAEIVFLENESRQVISSNTLVSMNFWGFHPAIFESLENSFHHFLSSNPSSILEIYIPTEIQNLIDIQNLQVKVLSTSDKWYGITYPEDKKQVVDFISESITNKLYPSELWQ</sequence>
<organism evidence="2 3">
    <name type="scientific">Flavobacterium nakdongensis</name>
    <dbReference type="NCBI Taxonomy" id="3073563"/>
    <lineage>
        <taxon>Bacteria</taxon>
        <taxon>Pseudomonadati</taxon>
        <taxon>Bacteroidota</taxon>
        <taxon>Flavobacteriia</taxon>
        <taxon>Flavobacteriales</taxon>
        <taxon>Flavobacteriaceae</taxon>
        <taxon>Flavobacterium</taxon>
    </lineage>
</organism>
<dbReference type="InterPro" id="IPR029044">
    <property type="entry name" value="Nucleotide-diphossugar_trans"/>
</dbReference>